<keyword evidence="4" id="KW-0597">Phosphoprotein</keyword>
<evidence type="ECO:0000256" key="2">
    <source>
        <dbReference type="ARBA" id="ARBA00012513"/>
    </source>
</evidence>
<feature type="transmembrane region" description="Helical" evidence="19">
    <location>
        <begin position="612"/>
        <end position="636"/>
    </location>
</feature>
<dbReference type="FunFam" id="3.80.10.10:FF:000433">
    <property type="entry name" value="Putative LRR receptor-like serine/threonine-protein kinase isoform A"/>
    <property type="match status" value="1"/>
</dbReference>
<dbReference type="InterPro" id="IPR011009">
    <property type="entry name" value="Kinase-like_dom_sf"/>
</dbReference>
<dbReference type="Gene3D" id="1.10.510.10">
    <property type="entry name" value="Transferase(Phosphotransferase) domain 1"/>
    <property type="match status" value="1"/>
</dbReference>
<dbReference type="PANTHER" id="PTHR48006:SF72">
    <property type="entry name" value="LRR RECEPTOR-LIKE SERINE_THREONINE-PROTEIN KINASE RFK1-RELATED"/>
    <property type="match status" value="1"/>
</dbReference>
<keyword evidence="6" id="KW-0808">Transferase</keyword>
<evidence type="ECO:0000256" key="17">
    <source>
        <dbReference type="ARBA" id="ARBA00047899"/>
    </source>
</evidence>
<dbReference type="Pfam" id="PF23598">
    <property type="entry name" value="LRR_14"/>
    <property type="match status" value="1"/>
</dbReference>
<dbReference type="FunFam" id="3.30.200.20:FF:000217">
    <property type="entry name" value="probable LRR receptor-like serine/threonine-protein kinase At1g53430"/>
    <property type="match status" value="1"/>
</dbReference>
<dbReference type="Gene3D" id="3.80.10.10">
    <property type="entry name" value="Ribonuclease Inhibitor"/>
    <property type="match status" value="2"/>
</dbReference>
<dbReference type="InterPro" id="IPR001245">
    <property type="entry name" value="Ser-Thr/Tyr_kinase_cat_dom"/>
</dbReference>
<dbReference type="AlphaFoldDB" id="A0AAW1XJZ8"/>
<keyword evidence="23" id="KW-1185">Reference proteome</keyword>
<comment type="catalytic activity">
    <reaction evidence="18">
        <text>L-seryl-[protein] + ATP = O-phospho-L-seryl-[protein] + ADP + H(+)</text>
        <dbReference type="Rhea" id="RHEA:17989"/>
        <dbReference type="Rhea" id="RHEA-COMP:9863"/>
        <dbReference type="Rhea" id="RHEA-COMP:11604"/>
        <dbReference type="ChEBI" id="CHEBI:15378"/>
        <dbReference type="ChEBI" id="CHEBI:29999"/>
        <dbReference type="ChEBI" id="CHEBI:30616"/>
        <dbReference type="ChEBI" id="CHEBI:83421"/>
        <dbReference type="ChEBI" id="CHEBI:456216"/>
        <dbReference type="EC" id="2.7.11.1"/>
    </reaction>
</comment>
<dbReference type="InterPro" id="IPR032675">
    <property type="entry name" value="LRR_dom_sf"/>
</dbReference>
<dbReference type="InterPro" id="IPR051824">
    <property type="entry name" value="LRR_Rcpt-Like_S/T_Kinase"/>
</dbReference>
<gene>
    <name evidence="22" type="ORF">M0R45_013480</name>
</gene>
<keyword evidence="10" id="KW-0547">Nucleotide-binding</keyword>
<keyword evidence="8 20" id="KW-0732">Signal</keyword>
<dbReference type="FunFam" id="3.80.10.10:FF:000452">
    <property type="entry name" value="Probable LRR receptor-like serine/threonine-protein kinase RFK1"/>
    <property type="match status" value="1"/>
</dbReference>
<dbReference type="InterPro" id="IPR003591">
    <property type="entry name" value="Leu-rich_rpt_typical-subtyp"/>
</dbReference>
<dbReference type="GO" id="GO:0004674">
    <property type="term" value="F:protein serine/threonine kinase activity"/>
    <property type="evidence" value="ECO:0007669"/>
    <property type="project" value="UniProtKB-KW"/>
</dbReference>
<dbReference type="SUPFAM" id="SSF52058">
    <property type="entry name" value="L domain-like"/>
    <property type="match status" value="1"/>
</dbReference>
<dbReference type="GO" id="GO:0016020">
    <property type="term" value="C:membrane"/>
    <property type="evidence" value="ECO:0007669"/>
    <property type="project" value="UniProtKB-SubCell"/>
</dbReference>
<evidence type="ECO:0000256" key="3">
    <source>
        <dbReference type="ARBA" id="ARBA00022527"/>
    </source>
</evidence>
<protein>
    <recommendedName>
        <fullName evidence="2">non-specific serine/threonine protein kinase</fullName>
        <ecNumber evidence="2">2.7.11.1</ecNumber>
    </recommendedName>
</protein>
<dbReference type="Gene3D" id="3.30.200.20">
    <property type="entry name" value="Phosphorylase Kinase, domain 1"/>
    <property type="match status" value="1"/>
</dbReference>
<organism evidence="22 23">
    <name type="scientific">Rubus argutus</name>
    <name type="common">Southern blackberry</name>
    <dbReference type="NCBI Taxonomy" id="59490"/>
    <lineage>
        <taxon>Eukaryota</taxon>
        <taxon>Viridiplantae</taxon>
        <taxon>Streptophyta</taxon>
        <taxon>Embryophyta</taxon>
        <taxon>Tracheophyta</taxon>
        <taxon>Spermatophyta</taxon>
        <taxon>Magnoliopsida</taxon>
        <taxon>eudicotyledons</taxon>
        <taxon>Gunneridae</taxon>
        <taxon>Pentapetalae</taxon>
        <taxon>rosids</taxon>
        <taxon>fabids</taxon>
        <taxon>Rosales</taxon>
        <taxon>Rosaceae</taxon>
        <taxon>Rosoideae</taxon>
        <taxon>Rosoideae incertae sedis</taxon>
        <taxon>Rubus</taxon>
    </lineage>
</organism>
<dbReference type="GO" id="GO:0005524">
    <property type="term" value="F:ATP binding"/>
    <property type="evidence" value="ECO:0007669"/>
    <property type="project" value="UniProtKB-KW"/>
</dbReference>
<evidence type="ECO:0000256" key="8">
    <source>
        <dbReference type="ARBA" id="ARBA00022729"/>
    </source>
</evidence>
<dbReference type="EMBL" id="JBEDUW010000003">
    <property type="protein sequence ID" value="KAK9936651.1"/>
    <property type="molecule type" value="Genomic_DNA"/>
</dbReference>
<evidence type="ECO:0000256" key="9">
    <source>
        <dbReference type="ARBA" id="ARBA00022737"/>
    </source>
</evidence>
<keyword evidence="11" id="KW-0418">Kinase</keyword>
<dbReference type="SUPFAM" id="SSF56112">
    <property type="entry name" value="Protein kinase-like (PK-like)"/>
    <property type="match status" value="1"/>
</dbReference>
<dbReference type="SMART" id="SM00220">
    <property type="entry name" value="S_TKc"/>
    <property type="match status" value="1"/>
</dbReference>
<dbReference type="Pfam" id="PF00560">
    <property type="entry name" value="LRR_1"/>
    <property type="match status" value="1"/>
</dbReference>
<evidence type="ECO:0000256" key="10">
    <source>
        <dbReference type="ARBA" id="ARBA00022741"/>
    </source>
</evidence>
<evidence type="ECO:0000256" key="13">
    <source>
        <dbReference type="ARBA" id="ARBA00022989"/>
    </source>
</evidence>
<dbReference type="CDD" id="cd14066">
    <property type="entry name" value="STKc_IRAK"/>
    <property type="match status" value="1"/>
</dbReference>
<evidence type="ECO:0000256" key="19">
    <source>
        <dbReference type="SAM" id="Phobius"/>
    </source>
</evidence>
<evidence type="ECO:0000313" key="22">
    <source>
        <dbReference type="EMBL" id="KAK9936651.1"/>
    </source>
</evidence>
<name>A0AAW1XJZ8_RUBAR</name>
<evidence type="ECO:0000256" key="6">
    <source>
        <dbReference type="ARBA" id="ARBA00022679"/>
    </source>
</evidence>
<dbReference type="FunFam" id="1.10.510.10:FF:000044">
    <property type="entry name" value="Putative LRR receptor-like serine/threonine-protein kinase"/>
    <property type="match status" value="1"/>
</dbReference>
<dbReference type="Pfam" id="PF11721">
    <property type="entry name" value="Malectin"/>
    <property type="match status" value="1"/>
</dbReference>
<sequence>MLARNLFVCFIIALNCFNLPRLAESKVPQDEVDALQQIVTTMGAKYWRFNADTCRIELIGLTEAPPKGSERRIDCECHFKNYTVCHVVKLMIKGYSLPGLLPPELVKLPYLQEIDFAYNYLRGTIPQEWTSMKLTYLSVYVNRVSGDIPKELGKMTTLTYLCLEANQFSGTLPSELGYLVNLQTLMLSSNRLTGNLPETFAGIKNLADIRLSDNNFTGTIPHWVQNWKQLKRLDLYSSGLAGPIPSNISVLSNLNDLRITDMDGPNQGFPLLRNMTGIVRLILRNCNIFGEIPTYIWSMKNLEMLDLSFNKLTGELSSTAGISERLKFIFLTGNLLCGNVPDSLLRDGNSVDISYNNLTLQSPESPHCQEHTNLNLNLFRSSSKENDLRGVLPCSKDFHCPRYSNCMHVNCGGNDITVKEENNSKVLYEGDGGVEGGTAKYFRNDKSMWGFSSTGDFMDVFDWRSTRYSMSMASSSLSELYTTARLSPISLTYFYYCLENGVYTITLHFAEIKITNDGTHSLGRRFFDIYVQERLVWKDFNIVDEAGMAQKRLVKQLSNVSVTSNVLEIRFYWAGKGTMRIPEGGDYGPLISAISVVSDFKPCRGIGGTAKLIYTISGVSVGTLCLIFFIMAVFWWKGFLPGKWGRKRGRDIQTGNFCLKEIKAASDDFDAANKIGEGGFGPVFKGQLPNGSFIAIKQLSSNSRQGNREFLNEMGMISCLQHPNLVTLHGCCIEGDQLLLVYEYMENNSLARALYGPEKHRLKLDWPTRLKICIGIARGLAFLHEESRLKIVHRDIKPTNVLLDRDLNAKISDFGLAKLDEEEKSHISTRIAGTIGYMAPEYALWGHLTYKADVYSFGVVALEIVCGKSNNSYVPNDSYLCLLDWAWHLLKTGNLKELVDDRLGNEVNDKEAEVMIKVGLLCTNASPTLRPTMSEVVSMLEGRTEVPNMALEASTYTKDLRFKAMSDLRLQRKSPSSSESQRTISTFGSFSTSRCDLRVRTA</sequence>
<evidence type="ECO:0000256" key="18">
    <source>
        <dbReference type="ARBA" id="ARBA00048679"/>
    </source>
</evidence>
<keyword evidence="16" id="KW-0325">Glycoprotein</keyword>
<feature type="domain" description="Protein kinase" evidence="21">
    <location>
        <begin position="669"/>
        <end position="949"/>
    </location>
</feature>
<dbReference type="Gene3D" id="2.60.120.430">
    <property type="entry name" value="Galactose-binding lectin"/>
    <property type="match status" value="1"/>
</dbReference>
<dbReference type="PANTHER" id="PTHR48006">
    <property type="entry name" value="LEUCINE-RICH REPEAT-CONTAINING PROTEIN DDB_G0281931-RELATED"/>
    <property type="match status" value="1"/>
</dbReference>
<evidence type="ECO:0000256" key="7">
    <source>
        <dbReference type="ARBA" id="ARBA00022692"/>
    </source>
</evidence>
<feature type="chain" id="PRO_5044025037" description="non-specific serine/threonine protein kinase" evidence="20">
    <location>
        <begin position="26"/>
        <end position="1002"/>
    </location>
</feature>
<keyword evidence="3" id="KW-0723">Serine/threonine-protein kinase</keyword>
<dbReference type="InterPro" id="IPR008271">
    <property type="entry name" value="Ser/Thr_kinase_AS"/>
</dbReference>
<dbReference type="Proteomes" id="UP001457282">
    <property type="component" value="Unassembled WGS sequence"/>
</dbReference>
<reference evidence="22 23" key="1">
    <citation type="journal article" date="2023" name="G3 (Bethesda)">
        <title>A chromosome-length genome assembly and annotation of blackberry (Rubus argutus, cv. 'Hillquist').</title>
        <authorList>
            <person name="Bruna T."/>
            <person name="Aryal R."/>
            <person name="Dudchenko O."/>
            <person name="Sargent D.J."/>
            <person name="Mead D."/>
            <person name="Buti M."/>
            <person name="Cavallini A."/>
            <person name="Hytonen T."/>
            <person name="Andres J."/>
            <person name="Pham M."/>
            <person name="Weisz D."/>
            <person name="Mascagni F."/>
            <person name="Usai G."/>
            <person name="Natali L."/>
            <person name="Bassil N."/>
            <person name="Fernandez G.E."/>
            <person name="Lomsadze A."/>
            <person name="Armour M."/>
            <person name="Olukolu B."/>
            <person name="Poorten T."/>
            <person name="Britton C."/>
            <person name="Davik J."/>
            <person name="Ashrafi H."/>
            <person name="Aiden E.L."/>
            <person name="Borodovsky M."/>
            <person name="Worthington M."/>
        </authorList>
    </citation>
    <scope>NUCLEOTIDE SEQUENCE [LARGE SCALE GENOMIC DNA]</scope>
    <source>
        <strain evidence="22">PI 553951</strain>
    </source>
</reference>
<dbReference type="InterPro" id="IPR000719">
    <property type="entry name" value="Prot_kinase_dom"/>
</dbReference>
<dbReference type="InterPro" id="IPR055414">
    <property type="entry name" value="LRR_R13L4/SHOC2-like"/>
</dbReference>
<evidence type="ECO:0000256" key="5">
    <source>
        <dbReference type="ARBA" id="ARBA00022614"/>
    </source>
</evidence>
<dbReference type="InterPro" id="IPR021720">
    <property type="entry name" value="Malectin_dom"/>
</dbReference>
<dbReference type="PROSITE" id="PS00108">
    <property type="entry name" value="PROTEIN_KINASE_ST"/>
    <property type="match status" value="1"/>
</dbReference>
<dbReference type="SMART" id="SM00369">
    <property type="entry name" value="LRR_TYP"/>
    <property type="match status" value="2"/>
</dbReference>
<keyword evidence="13 19" id="KW-1133">Transmembrane helix</keyword>
<keyword evidence="15" id="KW-0675">Receptor</keyword>
<keyword evidence="7 19" id="KW-0812">Transmembrane</keyword>
<keyword evidence="12" id="KW-0067">ATP-binding</keyword>
<proteinExistence type="predicted"/>
<comment type="subcellular location">
    <subcellularLocation>
        <location evidence="1">Membrane</location>
        <topology evidence="1">Single-pass type I membrane protein</topology>
    </subcellularLocation>
</comment>
<evidence type="ECO:0000313" key="23">
    <source>
        <dbReference type="Proteomes" id="UP001457282"/>
    </source>
</evidence>
<keyword evidence="9" id="KW-0677">Repeat</keyword>
<evidence type="ECO:0000256" key="12">
    <source>
        <dbReference type="ARBA" id="ARBA00022840"/>
    </source>
</evidence>
<accession>A0AAW1XJZ8</accession>
<evidence type="ECO:0000256" key="15">
    <source>
        <dbReference type="ARBA" id="ARBA00023170"/>
    </source>
</evidence>
<evidence type="ECO:0000256" key="20">
    <source>
        <dbReference type="SAM" id="SignalP"/>
    </source>
</evidence>
<dbReference type="FunFam" id="3.80.10.10:FF:000874">
    <property type="entry name" value="Probable LRR receptor-like serine/threonine-protein kinase RFK1"/>
    <property type="match status" value="1"/>
</dbReference>
<dbReference type="Pfam" id="PF07714">
    <property type="entry name" value="PK_Tyr_Ser-Thr"/>
    <property type="match status" value="1"/>
</dbReference>
<dbReference type="PROSITE" id="PS50011">
    <property type="entry name" value="PROTEIN_KINASE_DOM"/>
    <property type="match status" value="1"/>
</dbReference>
<evidence type="ECO:0000256" key="1">
    <source>
        <dbReference type="ARBA" id="ARBA00004479"/>
    </source>
</evidence>
<keyword evidence="14 19" id="KW-0472">Membrane</keyword>
<evidence type="ECO:0000256" key="11">
    <source>
        <dbReference type="ARBA" id="ARBA00022777"/>
    </source>
</evidence>
<dbReference type="EC" id="2.7.11.1" evidence="2"/>
<evidence type="ECO:0000256" key="16">
    <source>
        <dbReference type="ARBA" id="ARBA00023180"/>
    </source>
</evidence>
<dbReference type="InterPro" id="IPR001611">
    <property type="entry name" value="Leu-rich_rpt"/>
</dbReference>
<evidence type="ECO:0000256" key="4">
    <source>
        <dbReference type="ARBA" id="ARBA00022553"/>
    </source>
</evidence>
<evidence type="ECO:0000256" key="14">
    <source>
        <dbReference type="ARBA" id="ARBA00023136"/>
    </source>
</evidence>
<evidence type="ECO:0000259" key="21">
    <source>
        <dbReference type="PROSITE" id="PS50011"/>
    </source>
</evidence>
<comment type="caution">
    <text evidence="22">The sequence shown here is derived from an EMBL/GenBank/DDBJ whole genome shotgun (WGS) entry which is preliminary data.</text>
</comment>
<comment type="catalytic activity">
    <reaction evidence="17">
        <text>L-threonyl-[protein] + ATP = O-phospho-L-threonyl-[protein] + ADP + H(+)</text>
        <dbReference type="Rhea" id="RHEA:46608"/>
        <dbReference type="Rhea" id="RHEA-COMP:11060"/>
        <dbReference type="Rhea" id="RHEA-COMP:11605"/>
        <dbReference type="ChEBI" id="CHEBI:15378"/>
        <dbReference type="ChEBI" id="CHEBI:30013"/>
        <dbReference type="ChEBI" id="CHEBI:30616"/>
        <dbReference type="ChEBI" id="CHEBI:61977"/>
        <dbReference type="ChEBI" id="CHEBI:456216"/>
        <dbReference type="EC" id="2.7.11.1"/>
    </reaction>
</comment>
<dbReference type="FunFam" id="2.60.120.430:FF:000004">
    <property type="entry name" value="Putative leucine-rich repeat receptor-like serine/threonine-protein kinase"/>
    <property type="match status" value="1"/>
</dbReference>
<feature type="signal peptide" evidence="20">
    <location>
        <begin position="1"/>
        <end position="25"/>
    </location>
</feature>
<keyword evidence="5" id="KW-0433">Leucine-rich repeat</keyword>